<dbReference type="PROSITE" id="PS00101">
    <property type="entry name" value="HEXAPEP_TRANSFERASES"/>
    <property type="match status" value="1"/>
</dbReference>
<proteinExistence type="predicted"/>
<accession>A0A2R4G4Q8</accession>
<dbReference type="InterPro" id="IPR018357">
    <property type="entry name" value="Hexapep_transf_CS"/>
</dbReference>
<protein>
    <submittedName>
        <fullName evidence="3">Serine acetyltransferase</fullName>
    </submittedName>
</protein>
<dbReference type="AlphaFoldDB" id="A0A2R4G4Q8"/>
<evidence type="ECO:0000313" key="4">
    <source>
        <dbReference type="Proteomes" id="UP000241454"/>
    </source>
</evidence>
<dbReference type="PANTHER" id="PTHR42811">
    <property type="entry name" value="SERINE ACETYLTRANSFERASE"/>
    <property type="match status" value="1"/>
</dbReference>
<dbReference type="Proteomes" id="UP000241454">
    <property type="component" value="Chromosome"/>
</dbReference>
<evidence type="ECO:0000256" key="2">
    <source>
        <dbReference type="ARBA" id="ARBA00022737"/>
    </source>
</evidence>
<gene>
    <name evidence="3" type="ORF">C8077_07895</name>
</gene>
<dbReference type="SUPFAM" id="SSF51161">
    <property type="entry name" value="Trimeric LpxA-like enzymes"/>
    <property type="match status" value="1"/>
</dbReference>
<evidence type="ECO:0000313" key="3">
    <source>
        <dbReference type="EMBL" id="AVT45821.1"/>
    </source>
</evidence>
<name>A0A2R4G4Q8_BIFAD</name>
<dbReference type="EMBL" id="CP028341">
    <property type="protein sequence ID" value="AVT45821.1"/>
    <property type="molecule type" value="Genomic_DNA"/>
</dbReference>
<reference evidence="3 4" key="1">
    <citation type="submission" date="2018-03" db="EMBL/GenBank/DDBJ databases">
        <authorList>
            <person name="Keele B.F."/>
        </authorList>
    </citation>
    <scope>NUCLEOTIDE SEQUENCE [LARGE SCALE GENOMIC DNA]</scope>
    <source>
        <strain evidence="3 4">1-11</strain>
    </source>
</reference>
<evidence type="ECO:0000256" key="1">
    <source>
        <dbReference type="ARBA" id="ARBA00022679"/>
    </source>
</evidence>
<keyword evidence="2" id="KW-0677">Repeat</keyword>
<dbReference type="InterPro" id="IPR011004">
    <property type="entry name" value="Trimer_LpxA-like_sf"/>
</dbReference>
<dbReference type="Gene3D" id="2.160.10.10">
    <property type="entry name" value="Hexapeptide repeat proteins"/>
    <property type="match status" value="1"/>
</dbReference>
<organism evidence="3 4">
    <name type="scientific">Bifidobacterium adolescentis</name>
    <dbReference type="NCBI Taxonomy" id="1680"/>
    <lineage>
        <taxon>Bacteria</taxon>
        <taxon>Bacillati</taxon>
        <taxon>Actinomycetota</taxon>
        <taxon>Actinomycetes</taxon>
        <taxon>Bifidobacteriales</taxon>
        <taxon>Bifidobacteriaceae</taxon>
        <taxon>Bifidobacterium</taxon>
    </lineage>
</organism>
<dbReference type="GO" id="GO:0016740">
    <property type="term" value="F:transferase activity"/>
    <property type="evidence" value="ECO:0007669"/>
    <property type="project" value="UniProtKB-KW"/>
</dbReference>
<keyword evidence="1 3" id="KW-0808">Transferase</keyword>
<dbReference type="RefSeq" id="WP_107646463.1">
    <property type="nucleotide sequence ID" value="NZ_CAXVIL010000003.1"/>
</dbReference>
<sequence length="189" mass="21151">MIQTKQDLRRFLSTERSAYLYGGRLDTFIAYLTDDPRAQIWRFQKRLRVCEYRYNNRHRTPLHYAMFLWARRRKNLLGSRLGIEISENIFDEGLRLYHYGNIVVNGDARIGKNCVLHGANCIGNAAKDFAAPHLGDDIDIGVGASIIGGVTIADGTIIGAGAVVTRSVLHKNTTVVGIPAKPIRRGENI</sequence>